<keyword evidence="6" id="KW-1185">Reference proteome</keyword>
<dbReference type="EC" id="1.1.1.34" evidence="2"/>
<sequence>MPRDAIQTQGFLAHLLQNQSKGELLKRLEPNWEPPAAKVPGGARITPEIVARRWKRLALAPEIRAALLGDLDPATLASFGRNIENFIGVARLPIGLAGPLRVNGLFAQGDYLLPLATTEAALVASYHRGASLLSQAGGCSSMLLAEGVSRAPGFAFQTAREAGLFVAWAMESLERIRGAADATSRYARLKDLRITIEGNHVYLLLEFQTGDASGQNMATIATEAVCALVAAESPVTPEYFFVEANMSGDKKASAQSFLGVRGKKVTAEAIIPAELVEKILHTTPLRMTDYWRMSALGGVLSGTIGVQGHYANGLAALYIACGQDAACIAESAVGVTRFEVREDGALYAAVTLPNLMVGTIGGGTGLPTQHACLELMGLAGAGKARALAEVCAGMVLAGELSIIGALAAGEFTSAHKKLARGKEQSKEGDNHD</sequence>
<dbReference type="EMBL" id="CP010802">
    <property type="protein sequence ID" value="ALC18018.1"/>
    <property type="molecule type" value="Genomic_DNA"/>
</dbReference>
<name>A0A0M5ILP5_9BACT</name>
<dbReference type="Pfam" id="PF00368">
    <property type="entry name" value="HMG-CoA_red"/>
    <property type="match status" value="1"/>
</dbReference>
<dbReference type="PANTHER" id="PTHR10572">
    <property type="entry name" value="3-HYDROXY-3-METHYLGLUTARYL-COENZYME A REDUCTASE"/>
    <property type="match status" value="1"/>
</dbReference>
<dbReference type="PROSITE" id="PS00318">
    <property type="entry name" value="HMG_COA_REDUCTASE_2"/>
    <property type="match status" value="1"/>
</dbReference>
<dbReference type="SUPFAM" id="SSF55035">
    <property type="entry name" value="NAD-binding domain of HMG-CoA reductase"/>
    <property type="match status" value="1"/>
</dbReference>
<gene>
    <name evidence="5" type="ORF">DSOUD_3298</name>
</gene>
<evidence type="ECO:0000256" key="2">
    <source>
        <dbReference type="ARBA" id="ARBA00012999"/>
    </source>
</evidence>
<evidence type="ECO:0000256" key="3">
    <source>
        <dbReference type="ARBA" id="ARBA00022857"/>
    </source>
</evidence>
<dbReference type="Gene3D" id="3.90.770.10">
    <property type="entry name" value="3-hydroxy-3-methylglutaryl-coenzyme A Reductase, Chain A, domain 2"/>
    <property type="match status" value="1"/>
</dbReference>
<dbReference type="PRINTS" id="PR00071">
    <property type="entry name" value="HMGCOARDTASE"/>
</dbReference>
<dbReference type="OrthoDB" id="9794902at2"/>
<keyword evidence="3" id="KW-0521">NADP</keyword>
<dbReference type="RefSeq" id="WP_053551980.1">
    <property type="nucleotide sequence ID" value="NZ_CP010802.1"/>
</dbReference>
<dbReference type="InterPro" id="IPR009023">
    <property type="entry name" value="HMG_CoA_Rdtase_NAD(P)-bd_sf"/>
</dbReference>
<evidence type="ECO:0000313" key="6">
    <source>
        <dbReference type="Proteomes" id="UP000057158"/>
    </source>
</evidence>
<dbReference type="SUPFAM" id="SSF56542">
    <property type="entry name" value="Substrate-binding domain of HMG-CoA reductase"/>
    <property type="match status" value="1"/>
</dbReference>
<proteinExistence type="inferred from homology"/>
<dbReference type="GO" id="GO:0004420">
    <property type="term" value="F:hydroxymethylglutaryl-CoA reductase (NADPH) activity"/>
    <property type="evidence" value="ECO:0007669"/>
    <property type="project" value="UniProtKB-EC"/>
</dbReference>
<dbReference type="PROSITE" id="PS50065">
    <property type="entry name" value="HMG_COA_REDUCTASE_4"/>
    <property type="match status" value="1"/>
</dbReference>
<protein>
    <recommendedName>
        <fullName evidence="2">hydroxymethylglutaryl-CoA reductase (NADPH)</fullName>
        <ecNumber evidence="2">1.1.1.34</ecNumber>
    </recommendedName>
</protein>
<dbReference type="KEGG" id="des:DSOUD_3298"/>
<dbReference type="InterPro" id="IPR009029">
    <property type="entry name" value="HMG_CoA_Rdtase_sub-bd_dom_sf"/>
</dbReference>
<keyword evidence="4" id="KW-0560">Oxidoreductase</keyword>
<dbReference type="AlphaFoldDB" id="A0A0M5ILP5"/>
<dbReference type="STRING" id="1603606.DSOUD_3298"/>
<evidence type="ECO:0000256" key="4">
    <source>
        <dbReference type="ARBA" id="ARBA00023002"/>
    </source>
</evidence>
<dbReference type="GO" id="GO:0015936">
    <property type="term" value="P:coenzyme A metabolic process"/>
    <property type="evidence" value="ECO:0007669"/>
    <property type="project" value="InterPro"/>
</dbReference>
<comment type="similarity">
    <text evidence="1">Belongs to the HMG-CoA reductase family.</text>
</comment>
<evidence type="ECO:0000313" key="5">
    <source>
        <dbReference type="EMBL" id="ALC18018.1"/>
    </source>
</evidence>
<reference evidence="5 6" key="1">
    <citation type="submission" date="2015-07" db="EMBL/GenBank/DDBJ databases">
        <title>Isolation and Genomic Characterization of a Novel Halophilic Metal-Reducing Deltaproteobacterium from the Deep Subsurface.</title>
        <authorList>
            <person name="Badalamenti J.P."/>
            <person name="Summers Z.M."/>
            <person name="Gralnick J.A."/>
            <person name="Bond D.R."/>
        </authorList>
    </citation>
    <scope>NUCLEOTIDE SEQUENCE [LARGE SCALE GENOMIC DNA]</scope>
    <source>
        <strain evidence="5 6">WTL</strain>
    </source>
</reference>
<dbReference type="InterPro" id="IPR023076">
    <property type="entry name" value="HMG_CoA_Rdtase_CS"/>
</dbReference>
<dbReference type="InterPro" id="IPR002202">
    <property type="entry name" value="HMG_CoA_Rdtase"/>
</dbReference>
<organism evidence="5 6">
    <name type="scientific">Desulfuromonas soudanensis</name>
    <dbReference type="NCBI Taxonomy" id="1603606"/>
    <lineage>
        <taxon>Bacteria</taxon>
        <taxon>Pseudomonadati</taxon>
        <taxon>Thermodesulfobacteriota</taxon>
        <taxon>Desulfuromonadia</taxon>
        <taxon>Desulfuromonadales</taxon>
        <taxon>Desulfuromonadaceae</taxon>
        <taxon>Desulfuromonas</taxon>
    </lineage>
</organism>
<dbReference type="InterPro" id="IPR004554">
    <property type="entry name" value="HMG_CoA_Rdtase_eu_arc"/>
</dbReference>
<dbReference type="PANTHER" id="PTHR10572:SF24">
    <property type="entry name" value="3-HYDROXY-3-METHYLGLUTARYL-COENZYME A REDUCTASE"/>
    <property type="match status" value="1"/>
</dbReference>
<accession>A0A0M5ILP5</accession>
<dbReference type="Proteomes" id="UP000057158">
    <property type="component" value="Chromosome"/>
</dbReference>
<dbReference type="GO" id="GO:0008299">
    <property type="term" value="P:isoprenoid biosynthetic process"/>
    <property type="evidence" value="ECO:0007669"/>
    <property type="project" value="InterPro"/>
</dbReference>
<dbReference type="PATRIC" id="fig|1603606.3.peg.3547"/>
<evidence type="ECO:0000256" key="1">
    <source>
        <dbReference type="ARBA" id="ARBA00007661"/>
    </source>
</evidence>
<dbReference type="CDD" id="cd00643">
    <property type="entry name" value="HMG-CoA_reductase_classI"/>
    <property type="match status" value="1"/>
</dbReference>
<dbReference type="InterPro" id="IPR023074">
    <property type="entry name" value="HMG_CoA_Rdtase_cat_sf"/>
</dbReference>
<dbReference type="Gene3D" id="3.30.70.420">
    <property type="entry name" value="Hydroxymethylglutaryl-CoA reductase, class I/II, NAD/NADP-binding domain"/>
    <property type="match status" value="1"/>
</dbReference>